<sequence length="102" mass="12136">MNSLGRVFRNPLSNLFLLQRRNHNWFIVQRINQINQVEDFEVSNNLEVKTEKKILTNTLISKFDIYQTNLIRSQSSRKYRISIEIEVIYSLNCFTGLTNILQ</sequence>
<keyword evidence="2" id="KW-1185">Reference proteome</keyword>
<comment type="caution">
    <text evidence="1">The sequence shown here is derived from an EMBL/GenBank/DDBJ whole genome shotgun (WGS) entry which is preliminary data.</text>
</comment>
<accession>A0A8S1VYA1</accession>
<organism evidence="1 2">
    <name type="scientific">Paramecium octaurelia</name>
    <dbReference type="NCBI Taxonomy" id="43137"/>
    <lineage>
        <taxon>Eukaryota</taxon>
        <taxon>Sar</taxon>
        <taxon>Alveolata</taxon>
        <taxon>Ciliophora</taxon>
        <taxon>Intramacronucleata</taxon>
        <taxon>Oligohymenophorea</taxon>
        <taxon>Peniculida</taxon>
        <taxon>Parameciidae</taxon>
        <taxon>Paramecium</taxon>
    </lineage>
</organism>
<dbReference type="Proteomes" id="UP000683925">
    <property type="component" value="Unassembled WGS sequence"/>
</dbReference>
<protein>
    <submittedName>
        <fullName evidence="1">Uncharacterized protein</fullName>
    </submittedName>
</protein>
<evidence type="ECO:0000313" key="1">
    <source>
        <dbReference type="EMBL" id="CAD8181597.1"/>
    </source>
</evidence>
<dbReference type="EMBL" id="CAJJDP010000076">
    <property type="protein sequence ID" value="CAD8181597.1"/>
    <property type="molecule type" value="Genomic_DNA"/>
</dbReference>
<reference evidence="1" key="1">
    <citation type="submission" date="2021-01" db="EMBL/GenBank/DDBJ databases">
        <authorList>
            <consortium name="Genoscope - CEA"/>
            <person name="William W."/>
        </authorList>
    </citation>
    <scope>NUCLEOTIDE SEQUENCE</scope>
</reference>
<dbReference type="AlphaFoldDB" id="A0A8S1VYA1"/>
<evidence type="ECO:0000313" key="2">
    <source>
        <dbReference type="Proteomes" id="UP000683925"/>
    </source>
</evidence>
<name>A0A8S1VYA1_PAROT</name>
<proteinExistence type="predicted"/>
<gene>
    <name evidence="1" type="ORF">POCTA_138.1.T0770112</name>
</gene>